<dbReference type="KEGG" id="aaf:AURANDRAFT_60106"/>
<gene>
    <name evidence="1" type="primary">ARL8A</name>
    <name evidence="1" type="ORF">SO694_00018338</name>
</gene>
<dbReference type="Proteomes" id="UP001363151">
    <property type="component" value="Unassembled WGS sequence"/>
</dbReference>
<dbReference type="SMART" id="SM00177">
    <property type="entry name" value="ARF"/>
    <property type="match status" value="1"/>
</dbReference>
<dbReference type="GO" id="GO:0003924">
    <property type="term" value="F:GTPase activity"/>
    <property type="evidence" value="ECO:0007669"/>
    <property type="project" value="InterPro"/>
</dbReference>
<dbReference type="Pfam" id="PF00025">
    <property type="entry name" value="Arf"/>
    <property type="match status" value="1"/>
</dbReference>
<dbReference type="SUPFAM" id="SSF52540">
    <property type="entry name" value="P-loop containing nucleoside triphosphate hydrolases"/>
    <property type="match status" value="1"/>
</dbReference>
<dbReference type="GO" id="GO:0046872">
    <property type="term" value="F:metal ion binding"/>
    <property type="evidence" value="ECO:0007669"/>
    <property type="project" value="UniProtKB-KW"/>
</dbReference>
<dbReference type="EMBL" id="JBBJCI010000151">
    <property type="protein sequence ID" value="KAK7242019.1"/>
    <property type="molecule type" value="Genomic_DNA"/>
</dbReference>
<organism evidence="1 2">
    <name type="scientific">Aureococcus anophagefferens</name>
    <name type="common">Harmful bloom alga</name>
    <dbReference type="NCBI Taxonomy" id="44056"/>
    <lineage>
        <taxon>Eukaryota</taxon>
        <taxon>Sar</taxon>
        <taxon>Stramenopiles</taxon>
        <taxon>Ochrophyta</taxon>
        <taxon>Pelagophyceae</taxon>
        <taxon>Pelagomonadales</taxon>
        <taxon>Pelagomonadaceae</taxon>
        <taxon>Aureococcus</taxon>
    </lineage>
</organism>
<dbReference type="GO" id="GO:0005525">
    <property type="term" value="F:GTP binding"/>
    <property type="evidence" value="ECO:0007669"/>
    <property type="project" value="UniProtKB-KW"/>
</dbReference>
<evidence type="ECO:0000313" key="2">
    <source>
        <dbReference type="Proteomes" id="UP001363151"/>
    </source>
</evidence>
<dbReference type="InterPro" id="IPR006689">
    <property type="entry name" value="Small_GTPase_ARF/SAR"/>
</dbReference>
<dbReference type="PANTHER" id="PTHR45732">
    <property type="entry name" value="ADP-RIBOSYLATION FACTOR-LIKE PROTEIN 8"/>
    <property type="match status" value="1"/>
</dbReference>
<dbReference type="InterPro" id="IPR027417">
    <property type="entry name" value="P-loop_NTPase"/>
</dbReference>
<accession>A0ABR1G0S3</accession>
<comment type="caution">
    <text evidence="1">The sequence shown here is derived from an EMBL/GenBank/DDBJ whole genome shotgun (WGS) entry which is preliminary data.</text>
</comment>
<dbReference type="PANTHER" id="PTHR45732:SF2">
    <property type="entry name" value="ADP-RIBOSYLATION FACTOR LIKE PROTEIN"/>
    <property type="match status" value="1"/>
</dbReference>
<name>A0ABR1G0S3_AURAN</name>
<dbReference type="InterPro" id="IPR005225">
    <property type="entry name" value="Small_GTP-bd"/>
</dbReference>
<reference evidence="1 2" key="1">
    <citation type="submission" date="2024-03" db="EMBL/GenBank/DDBJ databases">
        <title>Aureococcus anophagefferens CCMP1851 and Kratosvirus quantuckense: Draft genome of a second virus-susceptible host strain in the model system.</title>
        <authorList>
            <person name="Chase E."/>
            <person name="Truchon A.R."/>
            <person name="Schepens W."/>
            <person name="Wilhelm S.W."/>
        </authorList>
    </citation>
    <scope>NUCLEOTIDE SEQUENCE [LARGE SCALE GENOMIC DNA]</scope>
    <source>
        <strain evidence="1 2">CCMP1851</strain>
    </source>
</reference>
<dbReference type="CDD" id="cd04159">
    <property type="entry name" value="Arl10_like"/>
    <property type="match status" value="1"/>
</dbReference>
<dbReference type="PROSITE" id="PS51417">
    <property type="entry name" value="ARF"/>
    <property type="match status" value="1"/>
</dbReference>
<dbReference type="SMART" id="SM00178">
    <property type="entry name" value="SAR"/>
    <property type="match status" value="1"/>
</dbReference>
<evidence type="ECO:0000313" key="1">
    <source>
        <dbReference type="EMBL" id="KAK7242019.1"/>
    </source>
</evidence>
<dbReference type="NCBIfam" id="TIGR00231">
    <property type="entry name" value="small_GTP"/>
    <property type="match status" value="1"/>
</dbReference>
<protein>
    <submittedName>
        <fullName evidence="1">GTPase</fullName>
    </submittedName>
</protein>
<keyword evidence="2" id="KW-1185">Reference proteome</keyword>
<dbReference type="InterPro" id="IPR044154">
    <property type="entry name" value="Arl8a/8b"/>
</dbReference>
<dbReference type="PRINTS" id="PR00328">
    <property type="entry name" value="SAR1GTPBP"/>
</dbReference>
<dbReference type="Gene3D" id="3.40.50.300">
    <property type="entry name" value="P-loop containing nucleotide triphosphate hydrolases"/>
    <property type="match status" value="1"/>
</dbReference>
<sequence length="180" mass="20061">MGAIFTKLLDAFYNKKLEVVLVGLENSGKTTLLNVLAAGRPVETCPTIGLNVKLVRKGGVQMKCWDIGGQAQYRSEWGRYTRGCDVIIYVVDANALDSIPLARKELHRLLEDRELATTPLLVIANKIDLDPHISEPDLIRELNLDYITENPWIVIPVSALKVINIDQVLSWLIKQGSANK</sequence>
<dbReference type="GO" id="GO:0015031">
    <property type="term" value="P:protein transport"/>
    <property type="evidence" value="ECO:0007669"/>
    <property type="project" value="InterPro"/>
</dbReference>
<proteinExistence type="predicted"/>
<dbReference type="SMART" id="SM00175">
    <property type="entry name" value="RAB"/>
    <property type="match status" value="1"/>
</dbReference>